<protein>
    <recommendedName>
        <fullName evidence="6">DUF1308 domain-containing protein</fullName>
    </recommendedName>
</protein>
<reference evidence="4" key="1">
    <citation type="submission" date="2020-05" db="UniProtKB">
        <authorList>
            <consortium name="EnsemblMetazoa"/>
        </authorList>
    </citation>
    <scope>IDENTIFICATION</scope>
    <source>
        <strain evidence="4">Jacobina</strain>
    </source>
</reference>
<dbReference type="InterPro" id="IPR041076">
    <property type="entry name" value="DUF5614"/>
</dbReference>
<comment type="similarity">
    <text evidence="1">Belongs to the UPF0415 family.</text>
</comment>
<dbReference type="PANTHER" id="PTHR13379">
    <property type="entry name" value="UNCHARACTERIZED DUF1308"/>
    <property type="match status" value="1"/>
</dbReference>
<name>A0A1B0CRU9_LUTLO</name>
<accession>A0A1B0CRU9</accession>
<evidence type="ECO:0000313" key="5">
    <source>
        <dbReference type="Proteomes" id="UP000092461"/>
    </source>
</evidence>
<dbReference type="AlphaFoldDB" id="A0A1B0CRU9"/>
<dbReference type="VEuPathDB" id="VectorBase:LLOJ007597"/>
<sequence length="542" mass="61811">MDQEKSPEQLKQLVEEKVTLGESLIEKLSTLKHVNGAARLEKKINQEMNFLTTNLRNSTIIENHILCSNLVHFEVVVGVLTTCRAPKHIDCSLQSESRRTPLRVDIVCDDGASWVKIIARKSKSIKAAVSGDTKYGSKNILDHADEFIEVASQNPINFRTPKIYFVSLNPLDENLVSQLEQKGITVKIFTPGMELSTESTENNLHKVLNLDITTLLAYVSSLTNGSCDWEYEEPILTEQARSEQRCPLKATLDGIFAGKRLICCKTAEKSFLDIVSLLGGPEEKYRTEELMRRIDILPDVTEIPEILRNVKIRGKIKQRSFQIFAFGIFHGALTVTSNEGFIRAVKTQEGIDVPVFVHEARALTEMKEKTDQKSSEIFIIFWRYSNFGGKVIGSHWKDWKKFQRFPNPTQQTLFHRSSPSRINLVCRQFKNESRNGSQGIRTTQQSLAPTPFEKFAAEGGHMNPSRLWKPLVFTLANDWRNEVQSWWRTLPEGDRIFIPLCAINVLVFALWRIPTLQPTMVKYFCSNPAARAICWPMFLLHL</sequence>
<keyword evidence="5" id="KW-1185">Reference proteome</keyword>
<dbReference type="VEuPathDB" id="VectorBase:LLONM1_009181"/>
<proteinExistence type="inferred from homology"/>
<dbReference type="Pfam" id="PF07000">
    <property type="entry name" value="DUF1308"/>
    <property type="match status" value="1"/>
</dbReference>
<dbReference type="InterPro" id="IPR010733">
    <property type="entry name" value="DUF1308"/>
</dbReference>
<evidence type="ECO:0008006" key="6">
    <source>
        <dbReference type="Google" id="ProtNLM"/>
    </source>
</evidence>
<dbReference type="PANTHER" id="PTHR13379:SF0">
    <property type="entry name" value="UPF0415 PROTEIN C7ORF25"/>
    <property type="match status" value="1"/>
</dbReference>
<dbReference type="EMBL" id="AJWK01025310">
    <property type="status" value="NOT_ANNOTATED_CDS"/>
    <property type="molecule type" value="Genomic_DNA"/>
</dbReference>
<organism evidence="4 5">
    <name type="scientific">Lutzomyia longipalpis</name>
    <name type="common">Sand fly</name>
    <dbReference type="NCBI Taxonomy" id="7200"/>
    <lineage>
        <taxon>Eukaryota</taxon>
        <taxon>Metazoa</taxon>
        <taxon>Ecdysozoa</taxon>
        <taxon>Arthropoda</taxon>
        <taxon>Hexapoda</taxon>
        <taxon>Insecta</taxon>
        <taxon>Pterygota</taxon>
        <taxon>Neoptera</taxon>
        <taxon>Endopterygota</taxon>
        <taxon>Diptera</taxon>
        <taxon>Nematocera</taxon>
        <taxon>Psychodoidea</taxon>
        <taxon>Psychodidae</taxon>
        <taxon>Lutzomyia</taxon>
        <taxon>Lutzomyia</taxon>
    </lineage>
</organism>
<evidence type="ECO:0000313" key="4">
    <source>
        <dbReference type="EnsemblMetazoa" id="LLOJ007597-PA"/>
    </source>
</evidence>
<dbReference type="Proteomes" id="UP000092461">
    <property type="component" value="Unassembled WGS sequence"/>
</dbReference>
<evidence type="ECO:0000256" key="1">
    <source>
        <dbReference type="ARBA" id="ARBA00006588"/>
    </source>
</evidence>
<dbReference type="EnsemblMetazoa" id="LLOJ007597-RA">
    <property type="protein sequence ID" value="LLOJ007597-PA"/>
    <property type="gene ID" value="LLOJ007597"/>
</dbReference>
<dbReference type="VEuPathDB" id="VectorBase:LLONM1_011621"/>
<feature type="domain" description="DUF5614" evidence="3">
    <location>
        <begin position="13"/>
        <end position="188"/>
    </location>
</feature>
<feature type="domain" description="DUF1308" evidence="2">
    <location>
        <begin position="208"/>
        <end position="370"/>
    </location>
</feature>
<evidence type="ECO:0000259" key="3">
    <source>
        <dbReference type="Pfam" id="PF18474"/>
    </source>
</evidence>
<dbReference type="Pfam" id="PF18474">
    <property type="entry name" value="DUF5614"/>
    <property type="match status" value="1"/>
</dbReference>
<evidence type="ECO:0000259" key="2">
    <source>
        <dbReference type="Pfam" id="PF07000"/>
    </source>
</evidence>